<evidence type="ECO:0000313" key="8">
    <source>
        <dbReference type="EMBL" id="AYV76647.1"/>
    </source>
</evidence>
<dbReference type="GO" id="GO:0005886">
    <property type="term" value="C:plasma membrane"/>
    <property type="evidence" value="ECO:0007669"/>
    <property type="project" value="UniProtKB-SubCell"/>
</dbReference>
<dbReference type="InterPro" id="IPR001107">
    <property type="entry name" value="Band_7"/>
</dbReference>
<reference evidence="8" key="1">
    <citation type="submission" date="2018-10" db="EMBL/GenBank/DDBJ databases">
        <title>Hidden diversity of soil giant viruses.</title>
        <authorList>
            <person name="Schulz F."/>
            <person name="Alteio L."/>
            <person name="Goudeau D."/>
            <person name="Ryan E.M."/>
            <person name="Malmstrom R.R."/>
            <person name="Blanchard J."/>
            <person name="Woyke T."/>
        </authorList>
    </citation>
    <scope>NUCLEOTIDE SEQUENCE</scope>
    <source>
        <strain evidence="8">TEV1</strain>
    </source>
</reference>
<keyword evidence="3" id="KW-1003">Cell membrane</keyword>
<dbReference type="PANTHER" id="PTHR13806:SF31">
    <property type="entry name" value="FLOTILLIN-LIKE PROTEIN 1-RELATED"/>
    <property type="match status" value="1"/>
</dbReference>
<feature type="domain" description="Band 7" evidence="7">
    <location>
        <begin position="71"/>
        <end position="246"/>
    </location>
</feature>
<dbReference type="Gene3D" id="3.30.479.30">
    <property type="entry name" value="Band 7 domain"/>
    <property type="match status" value="1"/>
</dbReference>
<dbReference type="EMBL" id="MK071988">
    <property type="protein sequence ID" value="AYV76647.1"/>
    <property type="molecule type" value="Genomic_DNA"/>
</dbReference>
<keyword evidence="4" id="KW-0472">Membrane</keyword>
<name>A0A3G4ZP37_9VIRU</name>
<dbReference type="InterPro" id="IPR036013">
    <property type="entry name" value="Band_7/SPFH_dom_sf"/>
</dbReference>
<feature type="coiled-coil region" evidence="5">
    <location>
        <begin position="305"/>
        <end position="366"/>
    </location>
</feature>
<evidence type="ECO:0000256" key="2">
    <source>
        <dbReference type="ARBA" id="ARBA00007161"/>
    </source>
</evidence>
<evidence type="ECO:0000256" key="1">
    <source>
        <dbReference type="ARBA" id="ARBA00004236"/>
    </source>
</evidence>
<dbReference type="SUPFAM" id="SSF117892">
    <property type="entry name" value="Band 7/SPFH domain"/>
    <property type="match status" value="1"/>
</dbReference>
<proteinExistence type="inferred from homology"/>
<evidence type="ECO:0000256" key="5">
    <source>
        <dbReference type="SAM" id="Coils"/>
    </source>
</evidence>
<keyword evidence="5" id="KW-0175">Coiled coil</keyword>
<evidence type="ECO:0000256" key="3">
    <source>
        <dbReference type="ARBA" id="ARBA00022475"/>
    </source>
</evidence>
<evidence type="ECO:0000256" key="6">
    <source>
        <dbReference type="SAM" id="MobiDB-lite"/>
    </source>
</evidence>
<comment type="similarity">
    <text evidence="2">Belongs to the band 7/mec-2 family. Flotillin subfamily.</text>
</comment>
<gene>
    <name evidence="8" type="ORF">Terrestrivirus10_31</name>
</gene>
<dbReference type="InterPro" id="IPR027705">
    <property type="entry name" value="Flotillin_fam"/>
</dbReference>
<evidence type="ECO:0000259" key="7">
    <source>
        <dbReference type="Pfam" id="PF01145"/>
    </source>
</evidence>
<feature type="region of interest" description="Disordered" evidence="6">
    <location>
        <begin position="1"/>
        <end position="32"/>
    </location>
</feature>
<sequence length="533" mass="58946">MGVGKSTSVLPSLHYNRNDHNGEGSPTGVRHYSSSSSSVLDLLATPAGATVGLTGLAAAGTMGWLLTRYKVARPNEYLVRTGPFLKDDIDISKQAFWLPYQTLTRIDLKPDPYHCEINSMSSEKIEIMLPTNFTIGPKDNETDLKAYAKYMHNSSQEERQTKVVGIIHGETRACINKMSMEELFSDKDKFKKTIVDEINDKLKAFGLVTYTTNFGDMCDKKGNVYFEHMKTKALEGAISTAKIATADKKSQGDIGEKKHVTEARVQVAGYEKDATLAENDRQREISSSVKDLDIAKVEFQKQVNLAKYQAEAEAEKEKLKWQKEVEFFRNQQEIEKLRADQLAKANVNAEVLIKQSEAKRQAMEIEATAYANATRTKAEANAYQIEKDAAANAFKTKQEGEAKSVAQKLLAEAKFIEDQNTANGIKLLREAESEGLNKLIVSAGGVDKLNSYLMTRDNVLPQLAKEQALALRDMRPTVTVNEWNTGSNNGEGSTTGEALGKVVGDLLRTSMPALDAVKKQTGYDLLANFKQSS</sequence>
<feature type="compositionally biased region" description="Polar residues" evidence="6">
    <location>
        <begin position="1"/>
        <end position="10"/>
    </location>
</feature>
<evidence type="ECO:0000256" key="4">
    <source>
        <dbReference type="ARBA" id="ARBA00023136"/>
    </source>
</evidence>
<organism evidence="8">
    <name type="scientific">Terrestrivirus sp</name>
    <dbReference type="NCBI Taxonomy" id="2487775"/>
    <lineage>
        <taxon>Viruses</taxon>
        <taxon>Varidnaviria</taxon>
        <taxon>Bamfordvirae</taxon>
        <taxon>Nucleocytoviricota</taxon>
        <taxon>Megaviricetes</taxon>
        <taxon>Imitervirales</taxon>
        <taxon>Mimiviridae</taxon>
        <taxon>Klosneuvirinae</taxon>
    </lineage>
</organism>
<comment type="subcellular location">
    <subcellularLocation>
        <location evidence="1">Cell membrane</location>
    </subcellularLocation>
</comment>
<accession>A0A3G4ZP37</accession>
<dbReference type="Pfam" id="PF01145">
    <property type="entry name" value="Band_7"/>
    <property type="match status" value="1"/>
</dbReference>
<dbReference type="PANTHER" id="PTHR13806">
    <property type="entry name" value="FLOTILLIN-RELATED"/>
    <property type="match status" value="1"/>
</dbReference>
<protein>
    <submittedName>
        <fullName evidence="8">Flotillin domain-containing protein</fullName>
    </submittedName>
</protein>